<dbReference type="eggNOG" id="COG1120">
    <property type="taxonomic scope" value="Bacteria"/>
</dbReference>
<dbReference type="InterPro" id="IPR003439">
    <property type="entry name" value="ABC_transporter-like_ATP-bd"/>
</dbReference>
<keyword evidence="2" id="KW-0547">Nucleotide-binding</keyword>
<dbReference type="GO" id="GO:0016887">
    <property type="term" value="F:ATP hydrolysis activity"/>
    <property type="evidence" value="ECO:0007669"/>
    <property type="project" value="InterPro"/>
</dbReference>
<dbReference type="EMBL" id="CP002786">
    <property type="protein sequence ID" value="AEF38590.1"/>
    <property type="molecule type" value="Genomic_DNA"/>
</dbReference>
<dbReference type="Gene3D" id="3.40.50.300">
    <property type="entry name" value="P-loop containing nucleotide triphosphate hydrolases"/>
    <property type="match status" value="1"/>
</dbReference>
<name>F6EED8_HOYSD</name>
<dbReference type="CDD" id="cd03214">
    <property type="entry name" value="ABC_Iron-Siderophores_B12_Hemin"/>
    <property type="match status" value="1"/>
</dbReference>
<evidence type="ECO:0000313" key="6">
    <source>
        <dbReference type="Proteomes" id="UP000009235"/>
    </source>
</evidence>
<dbReference type="AlphaFoldDB" id="F6EED8"/>
<evidence type="ECO:0000259" key="4">
    <source>
        <dbReference type="PROSITE" id="PS50893"/>
    </source>
</evidence>
<dbReference type="Proteomes" id="UP000009235">
    <property type="component" value="Chromosome"/>
</dbReference>
<organism evidence="5 6">
    <name type="scientific">Hoyosella subflava (strain DSM 45089 / JCM 17490 / NBRC 109087 / DQS3-9A1)</name>
    <name type="common">Amycolicicoccus subflavus</name>
    <dbReference type="NCBI Taxonomy" id="443218"/>
    <lineage>
        <taxon>Bacteria</taxon>
        <taxon>Bacillati</taxon>
        <taxon>Actinomycetota</taxon>
        <taxon>Actinomycetes</taxon>
        <taxon>Mycobacteriales</taxon>
        <taxon>Hoyosellaceae</taxon>
        <taxon>Hoyosella</taxon>
    </lineage>
</organism>
<dbReference type="Pfam" id="PF00005">
    <property type="entry name" value="ABC_tran"/>
    <property type="match status" value="1"/>
</dbReference>
<evidence type="ECO:0000256" key="3">
    <source>
        <dbReference type="ARBA" id="ARBA00022840"/>
    </source>
</evidence>
<dbReference type="PROSITE" id="PS00211">
    <property type="entry name" value="ABC_TRANSPORTER_1"/>
    <property type="match status" value="1"/>
</dbReference>
<evidence type="ECO:0000256" key="1">
    <source>
        <dbReference type="ARBA" id="ARBA00022448"/>
    </source>
</evidence>
<keyword evidence="6" id="KW-1185">Reference proteome</keyword>
<protein>
    <submittedName>
        <fullName evidence="5">ABC transporter ATP-binding protein</fullName>
    </submittedName>
</protein>
<dbReference type="RefSeq" id="WP_013804942.1">
    <property type="nucleotide sequence ID" value="NC_015564.1"/>
</dbReference>
<dbReference type="PANTHER" id="PTHR42794:SF2">
    <property type="entry name" value="ABC TRANSPORTER ATP-BINDING PROTEIN"/>
    <property type="match status" value="1"/>
</dbReference>
<dbReference type="SUPFAM" id="SSF52540">
    <property type="entry name" value="P-loop containing nucleoside triphosphate hydrolases"/>
    <property type="match status" value="1"/>
</dbReference>
<evidence type="ECO:0000256" key="2">
    <source>
        <dbReference type="ARBA" id="ARBA00022741"/>
    </source>
</evidence>
<dbReference type="STRING" id="443218.AS9A_0130"/>
<feature type="domain" description="ABC transporter" evidence="4">
    <location>
        <begin position="3"/>
        <end position="235"/>
    </location>
</feature>
<dbReference type="PANTHER" id="PTHR42794">
    <property type="entry name" value="HEMIN IMPORT ATP-BINDING PROTEIN HMUV"/>
    <property type="match status" value="1"/>
</dbReference>
<dbReference type="InterPro" id="IPR027417">
    <property type="entry name" value="P-loop_NTPase"/>
</dbReference>
<proteinExistence type="predicted"/>
<keyword evidence="1" id="KW-0813">Transport</keyword>
<gene>
    <name evidence="5" type="ordered locus">AS9A_0130</name>
</gene>
<sequence>MEIRLDQVDVALRGTQIVRDVTLVVPDGTFTGLLGPNGSGKSTLLRTLYRIHKPTGGSIFLGDHDIRELTAKQTARTVAVMTQETSQDFALTALDIALLGRVPHQRGFGGDSDRDLTLAYEMLSSVGAKHLANRMFADLSGGEKQRVLLARALVHEAPILVLDEPTNHLDIGFQLELMTMVRERGLTTIAALHDLNLAAAFCDSVVVLNEGTVAAQGSPEDVLLPDLLRDVFRVAAHTLTHPADGRRVIAFSAQRSPISTTTRGAR</sequence>
<dbReference type="FunFam" id="3.40.50.300:FF:000134">
    <property type="entry name" value="Iron-enterobactin ABC transporter ATP-binding protein"/>
    <property type="match status" value="1"/>
</dbReference>
<dbReference type="KEGG" id="asd:AS9A_0130"/>
<keyword evidence="3 5" id="KW-0067">ATP-binding</keyword>
<dbReference type="SMART" id="SM00382">
    <property type="entry name" value="AAA"/>
    <property type="match status" value="1"/>
</dbReference>
<dbReference type="InterPro" id="IPR003593">
    <property type="entry name" value="AAA+_ATPase"/>
</dbReference>
<dbReference type="HOGENOM" id="CLU_000604_1_11_11"/>
<accession>F6EED8</accession>
<dbReference type="OrthoDB" id="3579586at2"/>
<reference evidence="5 6" key="1">
    <citation type="journal article" date="2011" name="J. Bacteriol.">
        <title>Complete genome sequence of Amycolicicoccus subflavus DQS3-9A1T, an actinomycete isolated from crude oil-polluted soil.</title>
        <authorList>
            <person name="Cai M."/>
            <person name="Chen W.M."/>
            <person name="Nie Y."/>
            <person name="Chi C.Q."/>
            <person name="Wang Y.N."/>
            <person name="Tang Y.Q."/>
            <person name="Li G.Y."/>
            <person name="Wu X.L."/>
        </authorList>
    </citation>
    <scope>NUCLEOTIDE SEQUENCE [LARGE SCALE GENOMIC DNA]</scope>
    <source>
        <strain evidence="6">DSM 45089 / DQS3-9A1</strain>
    </source>
</reference>
<evidence type="ECO:0000313" key="5">
    <source>
        <dbReference type="EMBL" id="AEF38590.1"/>
    </source>
</evidence>
<dbReference type="InterPro" id="IPR017871">
    <property type="entry name" value="ABC_transporter-like_CS"/>
</dbReference>
<dbReference type="PROSITE" id="PS50893">
    <property type="entry name" value="ABC_TRANSPORTER_2"/>
    <property type="match status" value="1"/>
</dbReference>
<dbReference type="GO" id="GO:0005524">
    <property type="term" value="F:ATP binding"/>
    <property type="evidence" value="ECO:0007669"/>
    <property type="project" value="UniProtKB-KW"/>
</dbReference>